<dbReference type="GO" id="GO:0000155">
    <property type="term" value="F:phosphorelay sensor kinase activity"/>
    <property type="evidence" value="ECO:0007669"/>
    <property type="project" value="InterPro"/>
</dbReference>
<sequence length="642" mass="73516">MNDFFRCRFIPVFVLSMLCLVSCQQKPEAIGTGQPVSASGQSTANLISFIVSLDTLKGTKKLRLIIHQQDSLLSLTSGKEKNPFYHYFRARNFSLQKKKDSAFAAYQQMNGYHKNDDIELLKDYTIISYTIANGSMVEATLMNRILSGLKIAETQKSRLTYLYYDLVAQAYYQNQNGQKSLEYAARYFAAHPYKNHPVIKQRYFDISFLLASRLGDLSKMLYFNNQARILAIDIKDSLALARTYDNQAQIYSKQMKPGKALECSRIYFSFLKKTDNLNDIAYNNLATAFIQDNQPDSAIFYYRAGIEMEKKDPSGKRKTSPYLGLIDAYKFKGDYRSALAAAESLYKTEIRNNKAIEAAKVAELHEKYEVKKKDRSINDLNSRNKLNEKLINQQRWLLFMVLVISLAAVSLFIISYRQLRLKDKNKLLAADNQRLIMEQKLLQVQLNPHFIFNAISNLQGLISSGNTSESVRYLKSFSGLLRAILEQNRKDFISIGEEISSLNNYLLLQQMRYADTFTYQISVSEEIDEQGILIPPMLIQPFVENSIEHGFRNIPYKGILKISFEQQDDHQLEITIDDNGCGLSNKIAGNQQKQSLAQAILTERFEALFCRYSQNASFNLTDKKEIGERGVLVKINIPIIND</sequence>
<name>A0AAU7K4U1_9SPHI</name>
<dbReference type="PANTHER" id="PTHR34220:SF7">
    <property type="entry name" value="SENSOR HISTIDINE KINASE YPDA"/>
    <property type="match status" value="1"/>
</dbReference>
<dbReference type="GO" id="GO:0016020">
    <property type="term" value="C:membrane"/>
    <property type="evidence" value="ECO:0007669"/>
    <property type="project" value="InterPro"/>
</dbReference>
<dbReference type="AlphaFoldDB" id="A0AAU7K4U1"/>
<dbReference type="SUPFAM" id="SSF55874">
    <property type="entry name" value="ATPase domain of HSP90 chaperone/DNA topoisomerase II/histidine kinase"/>
    <property type="match status" value="1"/>
</dbReference>
<dbReference type="RefSeq" id="WP_406825043.1">
    <property type="nucleotide sequence ID" value="NZ_CP157485.1"/>
</dbReference>
<keyword evidence="1" id="KW-0472">Membrane</keyword>
<protein>
    <submittedName>
        <fullName evidence="3">Histidine kinase</fullName>
    </submittedName>
</protein>
<dbReference type="InterPro" id="IPR010559">
    <property type="entry name" value="Sig_transdc_His_kin_internal"/>
</dbReference>
<keyword evidence="1" id="KW-0812">Transmembrane</keyword>
<feature type="domain" description="Signal transduction histidine kinase internal region" evidence="2">
    <location>
        <begin position="437"/>
        <end position="516"/>
    </location>
</feature>
<evidence type="ECO:0000313" key="3">
    <source>
        <dbReference type="EMBL" id="XBO47625.1"/>
    </source>
</evidence>
<gene>
    <name evidence="3" type="ORF">ABEG20_20235</name>
</gene>
<accession>A0AAU7K4U1</accession>
<dbReference type="Pfam" id="PF06580">
    <property type="entry name" value="His_kinase"/>
    <property type="match status" value="1"/>
</dbReference>
<dbReference type="SUPFAM" id="SSF48452">
    <property type="entry name" value="TPR-like"/>
    <property type="match status" value="1"/>
</dbReference>
<keyword evidence="1" id="KW-1133">Transmembrane helix</keyword>
<reference evidence="3" key="1">
    <citation type="submission" date="2024-05" db="EMBL/GenBank/DDBJ databases">
        <authorList>
            <person name="Kim S."/>
            <person name="Heo J."/>
            <person name="Choi H."/>
            <person name="Choi Y."/>
            <person name="Kwon S.-W."/>
            <person name="Kim Y."/>
        </authorList>
    </citation>
    <scope>NUCLEOTIDE SEQUENCE</scope>
    <source>
        <strain evidence="3">KACC 23697</strain>
    </source>
</reference>
<dbReference type="InterPro" id="IPR036890">
    <property type="entry name" value="HATPase_C_sf"/>
</dbReference>
<dbReference type="InterPro" id="IPR050640">
    <property type="entry name" value="Bact_2-comp_sensor_kinase"/>
</dbReference>
<dbReference type="EMBL" id="CP157485">
    <property type="protein sequence ID" value="XBO47625.1"/>
    <property type="molecule type" value="Genomic_DNA"/>
</dbReference>
<proteinExistence type="predicted"/>
<keyword evidence="3" id="KW-0808">Transferase</keyword>
<organism evidence="3">
    <name type="scientific">Pedobacter sp. KACC 23697</name>
    <dbReference type="NCBI Taxonomy" id="3149230"/>
    <lineage>
        <taxon>Bacteria</taxon>
        <taxon>Pseudomonadati</taxon>
        <taxon>Bacteroidota</taxon>
        <taxon>Sphingobacteriia</taxon>
        <taxon>Sphingobacteriales</taxon>
        <taxon>Sphingobacteriaceae</taxon>
        <taxon>Pedobacter</taxon>
    </lineage>
</organism>
<feature type="transmembrane region" description="Helical" evidence="1">
    <location>
        <begin position="396"/>
        <end position="416"/>
    </location>
</feature>
<dbReference type="Gene3D" id="3.30.565.10">
    <property type="entry name" value="Histidine kinase-like ATPase, C-terminal domain"/>
    <property type="match status" value="1"/>
</dbReference>
<dbReference type="PANTHER" id="PTHR34220">
    <property type="entry name" value="SENSOR HISTIDINE KINASE YPDA"/>
    <property type="match status" value="1"/>
</dbReference>
<evidence type="ECO:0000256" key="1">
    <source>
        <dbReference type="SAM" id="Phobius"/>
    </source>
</evidence>
<dbReference type="InterPro" id="IPR011990">
    <property type="entry name" value="TPR-like_helical_dom_sf"/>
</dbReference>
<keyword evidence="3" id="KW-0418">Kinase</keyword>
<evidence type="ECO:0000259" key="2">
    <source>
        <dbReference type="Pfam" id="PF06580"/>
    </source>
</evidence>
<dbReference type="Gene3D" id="1.25.40.10">
    <property type="entry name" value="Tetratricopeptide repeat domain"/>
    <property type="match status" value="1"/>
</dbReference>